<reference evidence="1 2" key="1">
    <citation type="journal article" date="2023" name="J. Hered.">
        <title>Chromosome-level genome of the wood stork (Mycteria americana) provides insight into avian chromosome evolution.</title>
        <authorList>
            <person name="Flamio R. Jr."/>
            <person name="Ramstad K.M."/>
        </authorList>
    </citation>
    <scope>NUCLEOTIDE SEQUENCE [LARGE SCALE GENOMIC DNA]</scope>
    <source>
        <strain evidence="1">JAX WOST 10</strain>
    </source>
</reference>
<name>A0AAN7MLC7_MYCAM</name>
<organism evidence="1 2">
    <name type="scientific">Mycteria americana</name>
    <name type="common">Wood stork</name>
    <dbReference type="NCBI Taxonomy" id="33587"/>
    <lineage>
        <taxon>Eukaryota</taxon>
        <taxon>Metazoa</taxon>
        <taxon>Chordata</taxon>
        <taxon>Craniata</taxon>
        <taxon>Vertebrata</taxon>
        <taxon>Euteleostomi</taxon>
        <taxon>Archelosauria</taxon>
        <taxon>Archosauria</taxon>
        <taxon>Dinosauria</taxon>
        <taxon>Saurischia</taxon>
        <taxon>Theropoda</taxon>
        <taxon>Coelurosauria</taxon>
        <taxon>Aves</taxon>
        <taxon>Neognathae</taxon>
        <taxon>Neoaves</taxon>
        <taxon>Aequornithes</taxon>
        <taxon>Ciconiiformes</taxon>
        <taxon>Ciconiidae</taxon>
        <taxon>Mycteria</taxon>
    </lineage>
</organism>
<keyword evidence="2" id="KW-1185">Reference proteome</keyword>
<evidence type="ECO:0000313" key="2">
    <source>
        <dbReference type="Proteomes" id="UP001333110"/>
    </source>
</evidence>
<comment type="caution">
    <text evidence="1">The sequence shown here is derived from an EMBL/GenBank/DDBJ whole genome shotgun (WGS) entry which is preliminary data.</text>
</comment>
<dbReference type="Proteomes" id="UP001333110">
    <property type="component" value="Unassembled WGS sequence"/>
</dbReference>
<proteinExistence type="predicted"/>
<dbReference type="AlphaFoldDB" id="A0AAN7MLC7"/>
<accession>A0AAN7MLC7</accession>
<gene>
    <name evidence="1" type="ORF">QYF61_027877</name>
</gene>
<protein>
    <submittedName>
        <fullName evidence="1">Uncharacterized protein</fullName>
    </submittedName>
</protein>
<dbReference type="EMBL" id="JAUNZN010000023">
    <property type="protein sequence ID" value="KAK4809040.1"/>
    <property type="molecule type" value="Genomic_DNA"/>
</dbReference>
<evidence type="ECO:0000313" key="1">
    <source>
        <dbReference type="EMBL" id="KAK4809040.1"/>
    </source>
</evidence>
<sequence>MWHLGRWFSGGLGSVRFTVGFDDLKDTAYRYTKRMWDGGENWKILCRSVDLLEGRKALQRDLGRLDR</sequence>